<keyword evidence="4" id="KW-0732">Signal</keyword>
<evidence type="ECO:0000256" key="3">
    <source>
        <dbReference type="SAM" id="Phobius"/>
    </source>
</evidence>
<dbReference type="SUPFAM" id="SSF48452">
    <property type="entry name" value="TPR-like"/>
    <property type="match status" value="2"/>
</dbReference>
<feature type="repeat" description="TPR" evidence="1">
    <location>
        <begin position="206"/>
        <end position="239"/>
    </location>
</feature>
<keyword evidence="3" id="KW-0812">Transmembrane</keyword>
<evidence type="ECO:0000256" key="2">
    <source>
        <dbReference type="SAM" id="Coils"/>
    </source>
</evidence>
<dbReference type="AlphaFoldDB" id="A0A1I2CPR6"/>
<dbReference type="InterPro" id="IPR001932">
    <property type="entry name" value="PPM-type_phosphatase-like_dom"/>
</dbReference>
<dbReference type="PANTHER" id="PTHR10098">
    <property type="entry name" value="RAPSYN-RELATED"/>
    <property type="match status" value="1"/>
</dbReference>
<gene>
    <name evidence="6" type="ORF">SAMN04488541_100585</name>
</gene>
<dbReference type="InterPro" id="IPR036457">
    <property type="entry name" value="PPM-type-like_dom_sf"/>
</dbReference>
<dbReference type="PANTHER" id="PTHR10098:SF108">
    <property type="entry name" value="TETRATRICOPEPTIDE REPEAT PROTEIN 28"/>
    <property type="match status" value="1"/>
</dbReference>
<keyword evidence="1" id="KW-0802">TPR repeat</keyword>
<feature type="transmembrane region" description="Helical" evidence="3">
    <location>
        <begin position="396"/>
        <end position="417"/>
    </location>
</feature>
<dbReference type="OrthoDB" id="1119265at2"/>
<organism evidence="6 7">
    <name type="scientific">Thermoflexibacter ruber</name>
    <dbReference type="NCBI Taxonomy" id="1003"/>
    <lineage>
        <taxon>Bacteria</taxon>
        <taxon>Pseudomonadati</taxon>
        <taxon>Bacteroidota</taxon>
        <taxon>Cytophagia</taxon>
        <taxon>Cytophagales</taxon>
        <taxon>Thermoflexibacteraceae</taxon>
        <taxon>Thermoflexibacter</taxon>
    </lineage>
</organism>
<evidence type="ECO:0000256" key="1">
    <source>
        <dbReference type="PROSITE-ProRule" id="PRU00339"/>
    </source>
</evidence>
<protein>
    <submittedName>
        <fullName evidence="6">Serine phosphatase RsbU, regulator of sigma subunit</fullName>
    </submittedName>
</protein>
<feature type="repeat" description="TPR" evidence="1">
    <location>
        <begin position="286"/>
        <end position="319"/>
    </location>
</feature>
<feature type="coiled-coil region" evidence="2">
    <location>
        <begin position="422"/>
        <end position="470"/>
    </location>
</feature>
<dbReference type="SMART" id="SM00028">
    <property type="entry name" value="TPR"/>
    <property type="match status" value="8"/>
</dbReference>
<dbReference type="Gene3D" id="3.60.40.10">
    <property type="entry name" value="PPM-type phosphatase domain"/>
    <property type="match status" value="1"/>
</dbReference>
<accession>A0A1I2CPR6</accession>
<proteinExistence type="predicted"/>
<sequence length="733" mass="84759">MKLFLMKKILSFFLIFICLASFAQERQKEDSLFHLLNQAQADNAKTDVLIKLASFYYELEQPQKVIDYAQQAYALAEKNSDQKSMAEALSRQSSAYFLYGDEIKNLEYASKALLLYEKLKDKKNIAYHLGYVGYAHRKLGNYVSALDYSLRCLHAFEELNDEVGVAKVTSSIGMIYFEQGNFEQAYHFKIKSLEFFEKLKNKDGQTENLKDLGNIFTAVGEYEQAMNYLSRAMKLAEEQDNKREYAMCLSDIGRVYAKQAMFSEALNFYNRALETFKLIDNKGDNIATLCNIGEVYNEQTEYLKALSYYQQAVQQAEAYKRLPDLKNAYQGLANTYAKLQNFEQAFEYQQKFMTLKDSIFNQESHYKMISLQNASENEKREAVMQMQFAKERQNRFVLVGLLSILVLMSIFAIIFYYNNFKNKEINIVLQKQNQEIVKQKEEIEEQSNELKNANEKILEKNVIIEKKNEDITASINYAKRIQMSMLPSTEMIAAALPESFVFFRPREIISGDFYWFAEVEETNANKIVLVAADCTGHGVPGALMSMLGDSLLNQIVFDKEIYSPDIILAELHKGIQKVLHQGATENKDGMDVSICTIDLKNRILEFAGASNPLVYIQPDIADIPQLHYIKGDRMHIGGRIKGNRNFQFNKHSVKIDKPTTFYIFTDGYQDQFGQEEGSNKPRKFLPKHFRDLLFCIHHLEMNQQKEILELTFQDWKGKKHRQTDDVLVIGVRV</sequence>
<keyword evidence="3" id="KW-0472">Membrane</keyword>
<dbReference type="STRING" id="1003.SAMN04488541_100585"/>
<dbReference type="Proteomes" id="UP000199513">
    <property type="component" value="Unassembled WGS sequence"/>
</dbReference>
<dbReference type="Pfam" id="PF07228">
    <property type="entry name" value="SpoIIE"/>
    <property type="match status" value="1"/>
</dbReference>
<keyword evidence="7" id="KW-1185">Reference proteome</keyword>
<feature type="signal peptide" evidence="4">
    <location>
        <begin position="1"/>
        <end position="23"/>
    </location>
</feature>
<dbReference type="InterPro" id="IPR019734">
    <property type="entry name" value="TPR_rpt"/>
</dbReference>
<evidence type="ECO:0000313" key="7">
    <source>
        <dbReference type="Proteomes" id="UP000199513"/>
    </source>
</evidence>
<feature type="chain" id="PRO_5011738806" evidence="4">
    <location>
        <begin position="24"/>
        <end position="733"/>
    </location>
</feature>
<dbReference type="EMBL" id="FONY01000005">
    <property type="protein sequence ID" value="SFE69793.1"/>
    <property type="molecule type" value="Genomic_DNA"/>
</dbReference>
<dbReference type="InterPro" id="IPR011990">
    <property type="entry name" value="TPR-like_helical_dom_sf"/>
</dbReference>
<evidence type="ECO:0000259" key="5">
    <source>
        <dbReference type="Pfam" id="PF07228"/>
    </source>
</evidence>
<dbReference type="RefSeq" id="WP_091540531.1">
    <property type="nucleotide sequence ID" value="NZ_FONY01000005.1"/>
</dbReference>
<evidence type="ECO:0000256" key="4">
    <source>
        <dbReference type="SAM" id="SignalP"/>
    </source>
</evidence>
<dbReference type="PROSITE" id="PS50005">
    <property type="entry name" value="TPR"/>
    <property type="match status" value="2"/>
</dbReference>
<feature type="domain" description="PPM-type phosphatase" evidence="5">
    <location>
        <begin position="525"/>
        <end position="733"/>
    </location>
</feature>
<dbReference type="Gene3D" id="1.25.40.10">
    <property type="entry name" value="Tetratricopeptide repeat domain"/>
    <property type="match status" value="2"/>
</dbReference>
<dbReference type="Pfam" id="PF13424">
    <property type="entry name" value="TPR_12"/>
    <property type="match status" value="2"/>
</dbReference>
<keyword evidence="2" id="KW-0175">Coiled coil</keyword>
<keyword evidence="3" id="KW-1133">Transmembrane helix</keyword>
<reference evidence="6 7" key="1">
    <citation type="submission" date="2016-10" db="EMBL/GenBank/DDBJ databases">
        <authorList>
            <person name="de Groot N.N."/>
        </authorList>
    </citation>
    <scope>NUCLEOTIDE SEQUENCE [LARGE SCALE GENOMIC DNA]</scope>
    <source>
        <strain>GEY</strain>
        <strain evidence="7">DSM 9560</strain>
    </source>
</reference>
<name>A0A1I2CPR6_9BACT</name>
<evidence type="ECO:0000313" key="6">
    <source>
        <dbReference type="EMBL" id="SFE69793.1"/>
    </source>
</evidence>